<dbReference type="RefSeq" id="WP_162412573.1">
    <property type="nucleotide sequence ID" value="NZ_JAHQXE010000002.1"/>
</dbReference>
<reference evidence="1" key="1">
    <citation type="submission" date="2021-06" db="EMBL/GenBank/DDBJ databases">
        <title>New haloarchaea isolates fom saline soil.</title>
        <authorList>
            <person name="Duran-Viseras A."/>
            <person name="Sanchez-Porro C.S."/>
            <person name="Ventosa A."/>
        </authorList>
    </citation>
    <scope>NUCLEOTIDE SEQUENCE</scope>
    <source>
        <strain evidence="1">JCM 18369</strain>
    </source>
</reference>
<protein>
    <submittedName>
        <fullName evidence="1">Uncharacterized protein</fullName>
    </submittedName>
</protein>
<proteinExistence type="predicted"/>
<sequence>MTKESGKDDNENDISKSEALIEIYEEYQQISKGKEFTGDGTWTEDKVICAIVTATSEIVALSKAAAAFGCRDDRPETLWDYERTESFEIISEFKTPPRVVANSAWEDLPPVAKAGDDGYDDVVVQMRSVCSFEDNKSIVYDEWGTQITSADALEEATTVGTDPVWIVIGVSLEPTAVGKGFDEYIGSTARIHCHTCRLESAECVNIILPEEMDDHVGIWICEECGGRISGPTPQKALRQDALSFD</sequence>
<evidence type="ECO:0000313" key="1">
    <source>
        <dbReference type="EMBL" id="MBV0901355.1"/>
    </source>
</evidence>
<evidence type="ECO:0000313" key="2">
    <source>
        <dbReference type="Proteomes" id="UP001166304"/>
    </source>
</evidence>
<dbReference type="EMBL" id="JAHQXE010000002">
    <property type="protein sequence ID" value="MBV0901355.1"/>
    <property type="molecule type" value="Genomic_DNA"/>
</dbReference>
<accession>A0AA41FYY5</accession>
<dbReference type="Proteomes" id="UP001166304">
    <property type="component" value="Unassembled WGS sequence"/>
</dbReference>
<gene>
    <name evidence="1" type="ORF">KTS37_06085</name>
</gene>
<keyword evidence="2" id="KW-1185">Reference proteome</keyword>
<name>A0AA41FYY5_9EURY</name>
<comment type="caution">
    <text evidence="1">The sequence shown here is derived from an EMBL/GenBank/DDBJ whole genome shotgun (WGS) entry which is preliminary data.</text>
</comment>
<dbReference type="AlphaFoldDB" id="A0AA41FYY5"/>
<organism evidence="1 2">
    <name type="scientific">Haloarcula salina</name>
    <dbReference type="NCBI Taxonomy" id="1429914"/>
    <lineage>
        <taxon>Archaea</taxon>
        <taxon>Methanobacteriati</taxon>
        <taxon>Methanobacteriota</taxon>
        <taxon>Stenosarchaea group</taxon>
        <taxon>Halobacteria</taxon>
        <taxon>Halobacteriales</taxon>
        <taxon>Haloarculaceae</taxon>
        <taxon>Haloarcula</taxon>
    </lineage>
</organism>